<dbReference type="PANTHER" id="PTHR21716">
    <property type="entry name" value="TRANSMEMBRANE PROTEIN"/>
    <property type="match status" value="1"/>
</dbReference>
<dbReference type="Proteomes" id="UP001331561">
    <property type="component" value="Unassembled WGS sequence"/>
</dbReference>
<feature type="transmembrane region" description="Helical" evidence="8">
    <location>
        <begin position="309"/>
        <end position="336"/>
    </location>
</feature>
<keyword evidence="3" id="KW-0813">Transport</keyword>
<protein>
    <submittedName>
        <fullName evidence="9">AI-2E family transporter YdiK</fullName>
    </submittedName>
</protein>
<dbReference type="RefSeq" id="WP_327598498.1">
    <property type="nucleotide sequence ID" value="NZ_JAYXHS010000001.1"/>
</dbReference>
<evidence type="ECO:0000256" key="8">
    <source>
        <dbReference type="SAM" id="Phobius"/>
    </source>
</evidence>
<keyword evidence="6 8" id="KW-1133">Transmembrane helix</keyword>
<feature type="transmembrane region" description="Helical" evidence="8">
    <location>
        <begin position="67"/>
        <end position="90"/>
    </location>
</feature>
<dbReference type="Pfam" id="PF01594">
    <property type="entry name" value="AI-2E_transport"/>
    <property type="match status" value="1"/>
</dbReference>
<dbReference type="NCBIfam" id="NF008216">
    <property type="entry name" value="PRK10983.1"/>
    <property type="match status" value="1"/>
</dbReference>
<name>A0ABU6K1J3_9RHOO</name>
<comment type="caution">
    <text evidence="9">The sequence shown here is derived from an EMBL/GenBank/DDBJ whole genome shotgun (WGS) entry which is preliminary data.</text>
</comment>
<feature type="transmembrane region" description="Helical" evidence="8">
    <location>
        <begin position="249"/>
        <end position="272"/>
    </location>
</feature>
<sequence length="360" mass="38084">MNSSSHIPELIRTLLAVLLIALLLFGCYWVLRPFIQGMLWASLIVVASWPLMSGVQAKVGGRRGLAVAIVIVILTLVVFLPIVLSLLTLIDNADALIAWVSSAREGFLATPPDWVVGLPVVGPKVATEWPRLLASGPGSLMGSITAHGREIAAWLIARAGTLGSALLHFTITIIVAALLFLNGEKVAAFMRRLAMRLGGAHIDMLVTLAGETVRAVALGIVVTAMVQSVIGGIGLAIAGVPFAAVLTSLMLMLCLAQLGPGPILIPAVIWLFLQGHTWQGVVLLVFTVFGLTLDNVLRPLLIQRGADMPFLMVFAGSIGGLVGFGLFGLFVGPVLLLVTSVLVNAWIERDVPQNAREAVR</sequence>
<evidence type="ECO:0000256" key="1">
    <source>
        <dbReference type="ARBA" id="ARBA00004651"/>
    </source>
</evidence>
<keyword evidence="7 8" id="KW-0472">Membrane</keyword>
<feature type="transmembrane region" description="Helical" evidence="8">
    <location>
        <begin position="12"/>
        <end position="31"/>
    </location>
</feature>
<reference evidence="9 10" key="1">
    <citation type="submission" date="2024-01" db="EMBL/GenBank/DDBJ databases">
        <title>Uliginosibacterium soil sp. nov.</title>
        <authorList>
            <person name="Lv Y."/>
        </authorList>
    </citation>
    <scope>NUCLEOTIDE SEQUENCE [LARGE SCALE GENOMIC DNA]</scope>
    <source>
        <strain evidence="9 10">H3</strain>
    </source>
</reference>
<keyword evidence="4" id="KW-1003">Cell membrane</keyword>
<evidence type="ECO:0000256" key="2">
    <source>
        <dbReference type="ARBA" id="ARBA00009773"/>
    </source>
</evidence>
<feature type="transmembrane region" description="Helical" evidence="8">
    <location>
        <begin position="278"/>
        <end position="297"/>
    </location>
</feature>
<evidence type="ECO:0000313" key="9">
    <source>
        <dbReference type="EMBL" id="MEC5385546.1"/>
    </source>
</evidence>
<evidence type="ECO:0000313" key="10">
    <source>
        <dbReference type="Proteomes" id="UP001331561"/>
    </source>
</evidence>
<evidence type="ECO:0000256" key="7">
    <source>
        <dbReference type="ARBA" id="ARBA00023136"/>
    </source>
</evidence>
<proteinExistence type="inferred from homology"/>
<feature type="transmembrane region" description="Helical" evidence="8">
    <location>
        <begin position="216"/>
        <end position="237"/>
    </location>
</feature>
<keyword evidence="10" id="KW-1185">Reference proteome</keyword>
<comment type="similarity">
    <text evidence="2">Belongs to the autoinducer-2 exporter (AI-2E) (TC 2.A.86) family.</text>
</comment>
<evidence type="ECO:0000256" key="6">
    <source>
        <dbReference type="ARBA" id="ARBA00022989"/>
    </source>
</evidence>
<organism evidence="9 10">
    <name type="scientific">Uliginosibacterium silvisoli</name>
    <dbReference type="NCBI Taxonomy" id="3114758"/>
    <lineage>
        <taxon>Bacteria</taxon>
        <taxon>Pseudomonadati</taxon>
        <taxon>Pseudomonadota</taxon>
        <taxon>Betaproteobacteria</taxon>
        <taxon>Rhodocyclales</taxon>
        <taxon>Zoogloeaceae</taxon>
        <taxon>Uliginosibacterium</taxon>
    </lineage>
</organism>
<dbReference type="InterPro" id="IPR002549">
    <property type="entry name" value="AI-2E-like"/>
</dbReference>
<evidence type="ECO:0000256" key="4">
    <source>
        <dbReference type="ARBA" id="ARBA00022475"/>
    </source>
</evidence>
<comment type="subcellular location">
    <subcellularLocation>
        <location evidence="1">Cell membrane</location>
        <topology evidence="1">Multi-pass membrane protein</topology>
    </subcellularLocation>
</comment>
<accession>A0ABU6K1J3</accession>
<evidence type="ECO:0000256" key="3">
    <source>
        <dbReference type="ARBA" id="ARBA00022448"/>
    </source>
</evidence>
<dbReference type="EMBL" id="JAYXHS010000001">
    <property type="protein sequence ID" value="MEC5385546.1"/>
    <property type="molecule type" value="Genomic_DNA"/>
</dbReference>
<keyword evidence="5 8" id="KW-0812">Transmembrane</keyword>
<evidence type="ECO:0000256" key="5">
    <source>
        <dbReference type="ARBA" id="ARBA00022692"/>
    </source>
</evidence>
<feature type="transmembrane region" description="Helical" evidence="8">
    <location>
        <begin position="151"/>
        <end position="181"/>
    </location>
</feature>
<gene>
    <name evidence="9" type="primary">ydiK</name>
    <name evidence="9" type="ORF">VVD49_07410</name>
</gene>
<dbReference type="PANTHER" id="PTHR21716:SF67">
    <property type="entry name" value="TRANSPORT PROTEIN YDIK-RELATED"/>
    <property type="match status" value="1"/>
</dbReference>
<feature type="transmembrane region" description="Helical" evidence="8">
    <location>
        <begin position="37"/>
        <end position="55"/>
    </location>
</feature>